<feature type="compositionally biased region" description="Basic and acidic residues" evidence="1">
    <location>
        <begin position="457"/>
        <end position="472"/>
    </location>
</feature>
<dbReference type="Gene3D" id="3.50.50.60">
    <property type="entry name" value="FAD/NAD(P)-binding domain"/>
    <property type="match status" value="1"/>
</dbReference>
<keyword evidence="2" id="KW-0472">Membrane</keyword>
<evidence type="ECO:0000256" key="2">
    <source>
        <dbReference type="SAM" id="Phobius"/>
    </source>
</evidence>
<keyword evidence="4" id="KW-0560">Oxidoreductase</keyword>
<dbReference type="InterPro" id="IPR050464">
    <property type="entry name" value="Zeta_carotene_desat/Oxidored"/>
</dbReference>
<keyword evidence="2" id="KW-1133">Transmembrane helix</keyword>
<feature type="transmembrane region" description="Helical" evidence="2">
    <location>
        <begin position="12"/>
        <end position="29"/>
    </location>
</feature>
<dbReference type="EC" id="1.3.3.4" evidence="4"/>
<feature type="region of interest" description="Disordered" evidence="1">
    <location>
        <begin position="446"/>
        <end position="472"/>
    </location>
</feature>
<dbReference type="PANTHER" id="PTHR42923">
    <property type="entry name" value="PROTOPORPHYRINOGEN OXIDASE"/>
    <property type="match status" value="1"/>
</dbReference>
<evidence type="ECO:0000256" key="1">
    <source>
        <dbReference type="SAM" id="MobiDB-lite"/>
    </source>
</evidence>
<feature type="compositionally biased region" description="Low complexity" evidence="1">
    <location>
        <begin position="446"/>
        <end position="456"/>
    </location>
</feature>
<dbReference type="Gene3D" id="1.10.3110.10">
    <property type="entry name" value="protoporphyrinogen ix oxidase, domain 3"/>
    <property type="match status" value="1"/>
</dbReference>
<proteinExistence type="predicted"/>
<protein>
    <submittedName>
        <fullName evidence="4">Protoporphyrinogen oxidase</fullName>
        <ecNumber evidence="4">1.3.3.4</ecNumber>
    </submittedName>
</protein>
<accession>A0A5C5VED3</accession>
<dbReference type="Gene3D" id="3.90.660.20">
    <property type="entry name" value="Protoporphyrinogen oxidase, mitochondrial, domain 2"/>
    <property type="match status" value="1"/>
</dbReference>
<dbReference type="SUPFAM" id="SSF51905">
    <property type="entry name" value="FAD/NAD(P)-binding domain"/>
    <property type="match status" value="1"/>
</dbReference>
<name>A0A5C5VED3_9BACT</name>
<gene>
    <name evidence="4" type="primary">hemY_1</name>
    <name evidence="4" type="ORF">KOR34_12680</name>
</gene>
<evidence type="ECO:0000313" key="4">
    <source>
        <dbReference type="EMBL" id="TWT36363.1"/>
    </source>
</evidence>
<dbReference type="OrthoDB" id="9803192at2"/>
<keyword evidence="2" id="KW-0812">Transmembrane</keyword>
<sequence>MHDSEADNRKHWAIVGGGMLGMTLAYRLAQRGQRVTLLEAAPTLGGLASAWRLGDVTWDRFYHVTLLSDTHLHALLAEIGVEESMRWVETKTGFYSGGELYSMSNSVEFLRFPPLTLAEKLRLGATIFYASKLKNWKSLEKVSVESWLRRHSGAGVFEKIWLPLLKAKLGDAYRDTSAAFIWAHINRMYAARRSGLKKEMFGYVPGGYAAILDRLAETLRGAGVRIECDAPVHEAVAAEQGGVRVTYGGEPPRRFDNVVFTTPTPVISRALPDLTAGERERFDGVRYLGIVCASLLLKKPISKYYVTNITDAWVPLTAVIEMTTIVDREELGGHALVYLPKYVPSDDPLFEESDGSLRERWIGTLEKMYPHFSRDDVQAFQVCRARSVMALPTLGYSERLPPLQTSIPGVYAVNSAHILKGNLNVNETVQVADEAIAGVLAPALAAGQSPTTPTRPTRGDDAQAARELIARP</sequence>
<feature type="domain" description="Amine oxidase" evidence="3">
    <location>
        <begin position="21"/>
        <end position="413"/>
    </location>
</feature>
<evidence type="ECO:0000313" key="5">
    <source>
        <dbReference type="Proteomes" id="UP000316714"/>
    </source>
</evidence>
<dbReference type="AlphaFoldDB" id="A0A5C5VED3"/>
<organism evidence="4 5">
    <name type="scientific">Posidoniimonas corsicana</name>
    <dbReference type="NCBI Taxonomy" id="1938618"/>
    <lineage>
        <taxon>Bacteria</taxon>
        <taxon>Pseudomonadati</taxon>
        <taxon>Planctomycetota</taxon>
        <taxon>Planctomycetia</taxon>
        <taxon>Pirellulales</taxon>
        <taxon>Lacipirellulaceae</taxon>
        <taxon>Posidoniimonas</taxon>
    </lineage>
</organism>
<comment type="caution">
    <text evidence="4">The sequence shown here is derived from an EMBL/GenBank/DDBJ whole genome shotgun (WGS) entry which is preliminary data.</text>
</comment>
<dbReference type="PANTHER" id="PTHR42923:SF46">
    <property type="entry name" value="AMINE OXIDASE"/>
    <property type="match status" value="1"/>
</dbReference>
<dbReference type="InterPro" id="IPR002937">
    <property type="entry name" value="Amino_oxidase"/>
</dbReference>
<dbReference type="RefSeq" id="WP_146563208.1">
    <property type="nucleotide sequence ID" value="NZ_SIHJ01000001.1"/>
</dbReference>
<dbReference type="EMBL" id="SIHJ01000001">
    <property type="protein sequence ID" value="TWT36363.1"/>
    <property type="molecule type" value="Genomic_DNA"/>
</dbReference>
<dbReference type="InterPro" id="IPR036188">
    <property type="entry name" value="FAD/NAD-bd_sf"/>
</dbReference>
<dbReference type="Proteomes" id="UP000316714">
    <property type="component" value="Unassembled WGS sequence"/>
</dbReference>
<keyword evidence="5" id="KW-1185">Reference proteome</keyword>
<dbReference type="NCBIfam" id="NF005560">
    <property type="entry name" value="PRK07233.1"/>
    <property type="match status" value="1"/>
</dbReference>
<reference evidence="4 5" key="1">
    <citation type="submission" date="2019-02" db="EMBL/GenBank/DDBJ databases">
        <title>Deep-cultivation of Planctomycetes and their phenomic and genomic characterization uncovers novel biology.</title>
        <authorList>
            <person name="Wiegand S."/>
            <person name="Jogler M."/>
            <person name="Boedeker C."/>
            <person name="Pinto D."/>
            <person name="Vollmers J."/>
            <person name="Rivas-Marin E."/>
            <person name="Kohn T."/>
            <person name="Peeters S.H."/>
            <person name="Heuer A."/>
            <person name="Rast P."/>
            <person name="Oberbeckmann S."/>
            <person name="Bunk B."/>
            <person name="Jeske O."/>
            <person name="Meyerdierks A."/>
            <person name="Storesund J.E."/>
            <person name="Kallscheuer N."/>
            <person name="Luecker S."/>
            <person name="Lage O.M."/>
            <person name="Pohl T."/>
            <person name="Merkel B.J."/>
            <person name="Hornburger P."/>
            <person name="Mueller R.-W."/>
            <person name="Bruemmer F."/>
            <person name="Labrenz M."/>
            <person name="Spormann A.M."/>
            <person name="Op Den Camp H."/>
            <person name="Overmann J."/>
            <person name="Amann R."/>
            <person name="Jetten M.S.M."/>
            <person name="Mascher T."/>
            <person name="Medema M.H."/>
            <person name="Devos D.P."/>
            <person name="Kaster A.-K."/>
            <person name="Ovreas L."/>
            <person name="Rohde M."/>
            <person name="Galperin M.Y."/>
            <person name="Jogler C."/>
        </authorList>
    </citation>
    <scope>NUCLEOTIDE SEQUENCE [LARGE SCALE GENOMIC DNA]</scope>
    <source>
        <strain evidence="4 5">KOR34</strain>
    </source>
</reference>
<dbReference type="Pfam" id="PF01593">
    <property type="entry name" value="Amino_oxidase"/>
    <property type="match status" value="1"/>
</dbReference>
<dbReference type="GO" id="GO:0004729">
    <property type="term" value="F:oxygen-dependent protoporphyrinogen oxidase activity"/>
    <property type="evidence" value="ECO:0007669"/>
    <property type="project" value="UniProtKB-EC"/>
</dbReference>
<evidence type="ECO:0000259" key="3">
    <source>
        <dbReference type="Pfam" id="PF01593"/>
    </source>
</evidence>